<dbReference type="EMBL" id="JAAXKY010000024">
    <property type="protein sequence ID" value="NMH77476.1"/>
    <property type="molecule type" value="Genomic_DNA"/>
</dbReference>
<dbReference type="Gene3D" id="3.30.460.40">
    <property type="match status" value="1"/>
</dbReference>
<organism evidence="1 2">
    <name type="scientific">Pseudonocardia xinjiangensis</name>
    <dbReference type="NCBI Taxonomy" id="75289"/>
    <lineage>
        <taxon>Bacteria</taxon>
        <taxon>Bacillati</taxon>
        <taxon>Actinomycetota</taxon>
        <taxon>Actinomycetes</taxon>
        <taxon>Pseudonocardiales</taxon>
        <taxon>Pseudonocardiaceae</taxon>
        <taxon>Pseudonocardia</taxon>
    </lineage>
</organism>
<dbReference type="RefSeq" id="WP_169395551.1">
    <property type="nucleotide sequence ID" value="NZ_BAAAJH010000001.1"/>
</dbReference>
<comment type="caution">
    <text evidence="1">The sequence shown here is derived from an EMBL/GenBank/DDBJ whole genome shotgun (WGS) entry which is preliminary data.</text>
</comment>
<evidence type="ECO:0000313" key="2">
    <source>
        <dbReference type="Proteomes" id="UP001296706"/>
    </source>
</evidence>
<reference evidence="1 2" key="1">
    <citation type="submission" date="2020-04" db="EMBL/GenBank/DDBJ databases">
        <authorList>
            <person name="Klaysubun C."/>
            <person name="Duangmal K."/>
            <person name="Lipun K."/>
        </authorList>
    </citation>
    <scope>NUCLEOTIDE SEQUENCE [LARGE SCALE GENOMIC DNA]</scope>
    <source>
        <strain evidence="1 2">JCM 11839</strain>
    </source>
</reference>
<dbReference type="InterPro" id="IPR043519">
    <property type="entry name" value="NT_sf"/>
</dbReference>
<dbReference type="SUPFAM" id="SSF81301">
    <property type="entry name" value="Nucleotidyltransferase"/>
    <property type="match status" value="1"/>
</dbReference>
<evidence type="ECO:0000313" key="1">
    <source>
        <dbReference type="EMBL" id="NMH77476.1"/>
    </source>
</evidence>
<accession>A0ABX1RAP6</accession>
<proteinExistence type="predicted"/>
<name>A0ABX1RAP6_9PSEU</name>
<dbReference type="Proteomes" id="UP001296706">
    <property type="component" value="Unassembled WGS sequence"/>
</dbReference>
<gene>
    <name evidence="1" type="ORF">HF577_10305</name>
</gene>
<evidence type="ECO:0008006" key="3">
    <source>
        <dbReference type="Google" id="ProtNLM"/>
    </source>
</evidence>
<sequence length="126" mass="13665">MRTTQLSRLEVVPQCDPSDRPQLQVGPLLRELAAHDVDWVLSGSAVLVLYGATITPNDLDVVPGLDQVNLGRLARMFDKLGAVPAHLPTWPESPSREQCWPGAPTLNYLYLGEPAVGTRLAPTSTP</sequence>
<protein>
    <recommendedName>
        <fullName evidence="3">Nucleotidyltransferase-like protein</fullName>
    </recommendedName>
</protein>
<keyword evidence="2" id="KW-1185">Reference proteome</keyword>